<name>A0A0A6Y1I6_9BACI</name>
<evidence type="ECO:0000256" key="1">
    <source>
        <dbReference type="ARBA" id="ARBA00022741"/>
    </source>
</evidence>
<dbReference type="PROSITE" id="PS00688">
    <property type="entry name" value="SIGMA54_INTERACT_3"/>
    <property type="match status" value="1"/>
</dbReference>
<evidence type="ECO:0000256" key="3">
    <source>
        <dbReference type="ARBA" id="ARBA00023015"/>
    </source>
</evidence>
<dbReference type="PANTHER" id="PTHR32071:SF101">
    <property type="entry name" value="ACETOIN DEHYDROGENASE OPERON TRANSCRIPTIONAL ACTIVATOR ACOR"/>
    <property type="match status" value="1"/>
</dbReference>
<dbReference type="Gene3D" id="3.40.50.300">
    <property type="entry name" value="P-loop containing nucleotide triphosphate hydrolases"/>
    <property type="match status" value="1"/>
</dbReference>
<dbReference type="GO" id="GO:0043565">
    <property type="term" value="F:sequence-specific DNA binding"/>
    <property type="evidence" value="ECO:0007669"/>
    <property type="project" value="InterPro"/>
</dbReference>
<evidence type="ECO:0000256" key="5">
    <source>
        <dbReference type="ARBA" id="ARBA00023163"/>
    </source>
</evidence>
<dbReference type="InterPro" id="IPR058031">
    <property type="entry name" value="AAA_lid_NorR"/>
</dbReference>
<keyword evidence="1" id="KW-0547">Nucleotide-binding</keyword>
<dbReference type="Gene3D" id="3.30.450.40">
    <property type="match status" value="1"/>
</dbReference>
<evidence type="ECO:0000313" key="7">
    <source>
        <dbReference type="EMBL" id="KHD86152.1"/>
    </source>
</evidence>
<keyword evidence="3" id="KW-0805">Transcription regulation</keyword>
<dbReference type="InterPro" id="IPR025944">
    <property type="entry name" value="Sigma_54_int_dom_CS"/>
</dbReference>
<evidence type="ECO:0000256" key="4">
    <source>
        <dbReference type="ARBA" id="ARBA00023125"/>
    </source>
</evidence>
<organism evidence="7 8">
    <name type="scientific">Heyndrickxia ginsengihumi</name>
    <dbReference type="NCBI Taxonomy" id="363870"/>
    <lineage>
        <taxon>Bacteria</taxon>
        <taxon>Bacillati</taxon>
        <taxon>Bacillota</taxon>
        <taxon>Bacilli</taxon>
        <taxon>Bacillales</taxon>
        <taxon>Bacillaceae</taxon>
        <taxon>Heyndrickxia</taxon>
    </lineage>
</organism>
<dbReference type="FunFam" id="3.40.50.300:FF:000006">
    <property type="entry name" value="DNA-binding transcriptional regulator NtrC"/>
    <property type="match status" value="1"/>
</dbReference>
<protein>
    <submittedName>
        <fullName evidence="7">Acetoin dehydrogenase</fullName>
    </submittedName>
</protein>
<dbReference type="Pfam" id="PF25601">
    <property type="entry name" value="AAA_lid_14"/>
    <property type="match status" value="1"/>
</dbReference>
<evidence type="ECO:0000256" key="2">
    <source>
        <dbReference type="ARBA" id="ARBA00022840"/>
    </source>
</evidence>
<dbReference type="PROSITE" id="PS00675">
    <property type="entry name" value="SIGMA54_INTERACT_1"/>
    <property type="match status" value="1"/>
</dbReference>
<dbReference type="PROSITE" id="PS50045">
    <property type="entry name" value="SIGMA54_INTERACT_4"/>
    <property type="match status" value="1"/>
</dbReference>
<dbReference type="PRINTS" id="PR01590">
    <property type="entry name" value="HTHFIS"/>
</dbReference>
<dbReference type="AlphaFoldDB" id="A0A0A6Y1I6"/>
<dbReference type="InterPro" id="IPR027417">
    <property type="entry name" value="P-loop_NTPase"/>
</dbReference>
<dbReference type="InterPro" id="IPR002197">
    <property type="entry name" value="HTH_Fis"/>
</dbReference>
<dbReference type="InterPro" id="IPR002078">
    <property type="entry name" value="Sigma_54_int"/>
</dbReference>
<reference evidence="7 8" key="1">
    <citation type="submission" date="2014-10" db="EMBL/GenBank/DDBJ databases">
        <title>Draft genome of phytase producing Bacillus ginsengihumi strain M2.11.</title>
        <authorList>
            <person name="Toymentseva A."/>
            <person name="Boulygina E.A."/>
            <person name="Kazakov S.V."/>
            <person name="Kayumov I."/>
            <person name="Suleimanova A.D."/>
            <person name="Mardanova A.M."/>
            <person name="Maria S.N."/>
            <person name="Sergey M.Y."/>
            <person name="Sharipova M.R."/>
        </authorList>
    </citation>
    <scope>NUCLEOTIDE SEQUENCE [LARGE SCALE GENOMIC DNA]</scope>
    <source>
        <strain evidence="7 8">M2.11</strain>
    </source>
</reference>
<accession>A0A0A6Y1I6</accession>
<dbReference type="EMBL" id="JRUN01000010">
    <property type="protein sequence ID" value="KHD86152.1"/>
    <property type="molecule type" value="Genomic_DNA"/>
</dbReference>
<keyword evidence="2" id="KW-0067">ATP-binding</keyword>
<dbReference type="Pfam" id="PF02954">
    <property type="entry name" value="HTH_8"/>
    <property type="match status" value="1"/>
</dbReference>
<gene>
    <name evidence="7" type="ORF">NG54_05075</name>
</gene>
<dbReference type="RefSeq" id="WP_035353733.1">
    <property type="nucleotide sequence ID" value="NZ_JRUN01000010.1"/>
</dbReference>
<dbReference type="SUPFAM" id="SSF46689">
    <property type="entry name" value="Homeodomain-like"/>
    <property type="match status" value="1"/>
</dbReference>
<comment type="caution">
    <text evidence="7">The sequence shown here is derived from an EMBL/GenBank/DDBJ whole genome shotgun (WGS) entry which is preliminary data.</text>
</comment>
<dbReference type="GO" id="GO:0005524">
    <property type="term" value="F:ATP binding"/>
    <property type="evidence" value="ECO:0007669"/>
    <property type="project" value="UniProtKB-KW"/>
</dbReference>
<dbReference type="CDD" id="cd00009">
    <property type="entry name" value="AAA"/>
    <property type="match status" value="1"/>
</dbReference>
<dbReference type="SUPFAM" id="SSF52540">
    <property type="entry name" value="P-loop containing nucleoside triphosphate hydrolases"/>
    <property type="match status" value="1"/>
</dbReference>
<dbReference type="PANTHER" id="PTHR32071">
    <property type="entry name" value="TRANSCRIPTIONAL REGULATORY PROTEIN"/>
    <property type="match status" value="1"/>
</dbReference>
<dbReference type="SMART" id="SM00382">
    <property type="entry name" value="AAA"/>
    <property type="match status" value="1"/>
</dbReference>
<feature type="domain" description="Sigma-54 factor interaction" evidence="6">
    <location>
        <begin position="314"/>
        <end position="539"/>
    </location>
</feature>
<evidence type="ECO:0000313" key="8">
    <source>
        <dbReference type="Proteomes" id="UP000030588"/>
    </source>
</evidence>
<keyword evidence="5" id="KW-0804">Transcription</keyword>
<dbReference type="Gene3D" id="1.10.10.60">
    <property type="entry name" value="Homeodomain-like"/>
    <property type="match status" value="1"/>
</dbReference>
<sequence>MTTTKCYLNTWKRFVHEGVLDSARLNKRVIESWYRCKQGEVNPYLTKGHYLLSNEQLQRQKVKYAQLLEVASSHLAHIDPILQQSGMMALVIDPEGVVLSIRGHRGTVYEAEKINFVEGACWTEDKVGTNAIGTALQTGEAVMINGTEHFSVASHRWSCSATPIYDQNKELLGIIDISCPLEQSHPLMLGTVTSIAYMIEQELNIVNHEQDISIFEQAIDFIEMNPDVPFVVCNDQGFIISASRIIREKNPQYSNMKIEDLLSSGYNIQKQKPILSKKQKKLGTCLLLSEAKVRQHRHFQIVHKEEEPFQFQGVIGTSEVFINTIEKAKLVSKTDSSVYILGETGTGKELIARAIHENSSRKNGPFIAVNCGAIPKALMESELFGYVEGAFTGAKRQGYKGKFEQANHGTLFLDEIGEMPPAMQVAILRVLQERKVIPIGGTKEVPIDIRIIAATHRDLFQLVKEGTFRQDLYYRLHVFPIHVPTLKERREDIPAFIHYFCQTNNCHLDLPVQLLEQLQSYDWPGNIRELMNILENLKISAGANSNSIVELLSLFKGNHHSNSDIETPVQVTKYNTREKIQREMMIEALQKTCGNASAAAKLLGIPRSTFYRRAKKLGLS</sequence>
<dbReference type="OrthoDB" id="9771372at2"/>
<dbReference type="STRING" id="363870.NG54_05075"/>
<evidence type="ECO:0000259" key="6">
    <source>
        <dbReference type="PROSITE" id="PS50045"/>
    </source>
</evidence>
<dbReference type="InterPro" id="IPR009057">
    <property type="entry name" value="Homeodomain-like_sf"/>
</dbReference>
<dbReference type="InterPro" id="IPR003593">
    <property type="entry name" value="AAA+_ATPase"/>
</dbReference>
<dbReference type="InterPro" id="IPR029016">
    <property type="entry name" value="GAF-like_dom_sf"/>
</dbReference>
<keyword evidence="4" id="KW-0238">DNA-binding</keyword>
<dbReference type="Proteomes" id="UP000030588">
    <property type="component" value="Unassembled WGS sequence"/>
</dbReference>
<dbReference type="GO" id="GO:0006355">
    <property type="term" value="P:regulation of DNA-templated transcription"/>
    <property type="evidence" value="ECO:0007669"/>
    <property type="project" value="InterPro"/>
</dbReference>
<proteinExistence type="predicted"/>
<dbReference type="InterPro" id="IPR025662">
    <property type="entry name" value="Sigma_54_int_dom_ATP-bd_1"/>
</dbReference>
<dbReference type="Pfam" id="PF01590">
    <property type="entry name" value="GAF"/>
    <property type="match status" value="1"/>
</dbReference>
<dbReference type="Gene3D" id="1.10.8.60">
    <property type="match status" value="1"/>
</dbReference>
<dbReference type="Pfam" id="PF00158">
    <property type="entry name" value="Sigma54_activat"/>
    <property type="match status" value="1"/>
</dbReference>
<dbReference type="InterPro" id="IPR003018">
    <property type="entry name" value="GAF"/>
</dbReference>